<keyword evidence="5" id="KW-0560">Oxidoreductase</keyword>
<dbReference type="GO" id="GO:0017172">
    <property type="term" value="F:cysteine dioxygenase activity"/>
    <property type="evidence" value="ECO:0007669"/>
    <property type="project" value="UniProtKB-EC"/>
</dbReference>
<evidence type="ECO:0000256" key="2">
    <source>
        <dbReference type="ARBA" id="ARBA00006622"/>
    </source>
</evidence>
<sequence length="285" mass="32075">MKVIRERFLVKRKDSSRDGEMDVIRKRACRRTKRPFQHPPPPPPPPVTALQRLFSTCRGVFKGPGTVPHPHDVHALQFILDRIKPEDVGLSRDLLFFKANNIIKGTPSITTTTIYQCKNFSMCIFFLPPTGVIPLHNHPGMTVFSKLLLGSMHIKAYDLVDPKDDETPSSQLRLARLKVDSEFTAPCDTSVLYPNQGGNIHTFTARTACAVLDILGPPYSSEDGRDSTYYRDFPYAPHLVADVGAPDTETKERESTLAWLEEIEIPKELKMDVVEYLGPQVNESC</sequence>
<dbReference type="Pfam" id="PF07847">
    <property type="entry name" value="PCO_ADO"/>
    <property type="match status" value="1"/>
</dbReference>
<proteinExistence type="inferred from homology"/>
<comment type="catalytic activity">
    <reaction evidence="7">
        <text>L-cysteine + O2 = 3-sulfino-L-alanine + H(+)</text>
        <dbReference type="Rhea" id="RHEA:20441"/>
        <dbReference type="ChEBI" id="CHEBI:15378"/>
        <dbReference type="ChEBI" id="CHEBI:15379"/>
        <dbReference type="ChEBI" id="CHEBI:35235"/>
        <dbReference type="ChEBI" id="CHEBI:61085"/>
        <dbReference type="EC" id="1.13.11.20"/>
    </reaction>
    <physiologicalReaction direction="left-to-right" evidence="7">
        <dbReference type="Rhea" id="RHEA:20442"/>
    </physiologicalReaction>
</comment>
<evidence type="ECO:0000256" key="7">
    <source>
        <dbReference type="ARBA" id="ARBA00024284"/>
    </source>
</evidence>
<keyword evidence="4" id="KW-0479">Metal-binding</keyword>
<gene>
    <name evidence="8" type="ORF">QJS10_CPB15g02136</name>
</gene>
<evidence type="ECO:0000256" key="6">
    <source>
        <dbReference type="ARBA" id="ARBA00023004"/>
    </source>
</evidence>
<reference evidence="8" key="2">
    <citation type="submission" date="2023-06" db="EMBL/GenBank/DDBJ databases">
        <authorList>
            <person name="Ma L."/>
            <person name="Liu K.-W."/>
            <person name="Li Z."/>
            <person name="Hsiao Y.-Y."/>
            <person name="Qi Y."/>
            <person name="Fu T."/>
            <person name="Tang G."/>
            <person name="Zhang D."/>
            <person name="Sun W.-H."/>
            <person name="Liu D.-K."/>
            <person name="Li Y."/>
            <person name="Chen G.-Z."/>
            <person name="Liu X.-D."/>
            <person name="Liao X.-Y."/>
            <person name="Jiang Y.-T."/>
            <person name="Yu X."/>
            <person name="Hao Y."/>
            <person name="Huang J."/>
            <person name="Zhao X.-W."/>
            <person name="Ke S."/>
            <person name="Chen Y.-Y."/>
            <person name="Wu W.-L."/>
            <person name="Hsu J.-L."/>
            <person name="Lin Y.-F."/>
            <person name="Huang M.-D."/>
            <person name="Li C.-Y."/>
            <person name="Huang L."/>
            <person name="Wang Z.-W."/>
            <person name="Zhao X."/>
            <person name="Zhong W.-Y."/>
            <person name="Peng D.-H."/>
            <person name="Ahmad S."/>
            <person name="Lan S."/>
            <person name="Zhang J.-S."/>
            <person name="Tsai W.-C."/>
            <person name="Van De Peer Y."/>
            <person name="Liu Z.-J."/>
        </authorList>
    </citation>
    <scope>NUCLEOTIDE SEQUENCE</scope>
    <source>
        <strain evidence="8">CP</strain>
        <tissue evidence="8">Leaves</tissue>
    </source>
</reference>
<dbReference type="Proteomes" id="UP001180020">
    <property type="component" value="Unassembled WGS sequence"/>
</dbReference>
<comment type="caution">
    <text evidence="8">The sequence shown here is derived from an EMBL/GenBank/DDBJ whole genome shotgun (WGS) entry which is preliminary data.</text>
</comment>
<dbReference type="EC" id="1.13.11.20" evidence="3"/>
<dbReference type="AlphaFoldDB" id="A0AAV9D6R7"/>
<protein>
    <recommendedName>
        <fullName evidence="3">cysteine dioxygenase</fullName>
        <ecNumber evidence="3">1.13.11.20</ecNumber>
    </recommendedName>
</protein>
<keyword evidence="6" id="KW-0408">Iron</keyword>
<evidence type="ECO:0000256" key="3">
    <source>
        <dbReference type="ARBA" id="ARBA00013133"/>
    </source>
</evidence>
<comment type="cofactor">
    <cofactor evidence="1">
        <name>Fe(2+)</name>
        <dbReference type="ChEBI" id="CHEBI:29033"/>
    </cofactor>
</comment>
<evidence type="ECO:0000256" key="4">
    <source>
        <dbReference type="ARBA" id="ARBA00022723"/>
    </source>
</evidence>
<dbReference type="SUPFAM" id="SSF51182">
    <property type="entry name" value="RmlC-like cupins"/>
    <property type="match status" value="1"/>
</dbReference>
<dbReference type="InterPro" id="IPR011051">
    <property type="entry name" value="RmlC_Cupin_sf"/>
</dbReference>
<organism evidence="8 9">
    <name type="scientific">Acorus calamus</name>
    <name type="common">Sweet flag</name>
    <dbReference type="NCBI Taxonomy" id="4465"/>
    <lineage>
        <taxon>Eukaryota</taxon>
        <taxon>Viridiplantae</taxon>
        <taxon>Streptophyta</taxon>
        <taxon>Embryophyta</taxon>
        <taxon>Tracheophyta</taxon>
        <taxon>Spermatophyta</taxon>
        <taxon>Magnoliopsida</taxon>
        <taxon>Liliopsida</taxon>
        <taxon>Acoraceae</taxon>
        <taxon>Acorus</taxon>
    </lineage>
</organism>
<dbReference type="PANTHER" id="PTHR22966:SF63">
    <property type="entry name" value="CYSTEINE DIOXYGENASE"/>
    <property type="match status" value="1"/>
</dbReference>
<comment type="similarity">
    <text evidence="2">Belongs to the cysteine dioxygenase family.</text>
</comment>
<dbReference type="GO" id="GO:0046872">
    <property type="term" value="F:metal ion binding"/>
    <property type="evidence" value="ECO:0007669"/>
    <property type="project" value="UniProtKB-KW"/>
</dbReference>
<dbReference type="PANTHER" id="PTHR22966">
    <property type="entry name" value="2-AMINOETHANETHIOL DIOXYGENASE"/>
    <property type="match status" value="1"/>
</dbReference>
<evidence type="ECO:0000313" key="9">
    <source>
        <dbReference type="Proteomes" id="UP001180020"/>
    </source>
</evidence>
<dbReference type="GO" id="GO:0070483">
    <property type="term" value="P:detection of hypoxia"/>
    <property type="evidence" value="ECO:0007669"/>
    <property type="project" value="UniProtKB-ARBA"/>
</dbReference>
<evidence type="ECO:0000256" key="1">
    <source>
        <dbReference type="ARBA" id="ARBA00001954"/>
    </source>
</evidence>
<keyword evidence="9" id="KW-1185">Reference proteome</keyword>
<evidence type="ECO:0000313" key="8">
    <source>
        <dbReference type="EMBL" id="KAK1296499.1"/>
    </source>
</evidence>
<evidence type="ECO:0000256" key="5">
    <source>
        <dbReference type="ARBA" id="ARBA00023002"/>
    </source>
</evidence>
<dbReference type="InterPro" id="IPR012864">
    <property type="entry name" value="PCO/ADO"/>
</dbReference>
<dbReference type="Gene3D" id="2.60.120.10">
    <property type="entry name" value="Jelly Rolls"/>
    <property type="match status" value="1"/>
</dbReference>
<dbReference type="CDD" id="cd20289">
    <property type="entry name" value="cupin_ADO"/>
    <property type="match status" value="1"/>
</dbReference>
<accession>A0AAV9D6R7</accession>
<dbReference type="InterPro" id="IPR014710">
    <property type="entry name" value="RmlC-like_jellyroll"/>
</dbReference>
<name>A0AAV9D6R7_ACOCL</name>
<dbReference type="EMBL" id="JAUJYO010000015">
    <property type="protein sequence ID" value="KAK1296499.1"/>
    <property type="molecule type" value="Genomic_DNA"/>
</dbReference>
<reference evidence="8" key="1">
    <citation type="journal article" date="2023" name="Nat. Commun.">
        <title>Diploid and tetraploid genomes of Acorus and the evolution of monocots.</title>
        <authorList>
            <person name="Ma L."/>
            <person name="Liu K.W."/>
            <person name="Li Z."/>
            <person name="Hsiao Y.Y."/>
            <person name="Qi Y."/>
            <person name="Fu T."/>
            <person name="Tang G.D."/>
            <person name="Zhang D."/>
            <person name="Sun W.H."/>
            <person name="Liu D.K."/>
            <person name="Li Y."/>
            <person name="Chen G.Z."/>
            <person name="Liu X.D."/>
            <person name="Liao X.Y."/>
            <person name="Jiang Y.T."/>
            <person name="Yu X."/>
            <person name="Hao Y."/>
            <person name="Huang J."/>
            <person name="Zhao X.W."/>
            <person name="Ke S."/>
            <person name="Chen Y.Y."/>
            <person name="Wu W.L."/>
            <person name="Hsu J.L."/>
            <person name="Lin Y.F."/>
            <person name="Huang M.D."/>
            <person name="Li C.Y."/>
            <person name="Huang L."/>
            <person name="Wang Z.W."/>
            <person name="Zhao X."/>
            <person name="Zhong W.Y."/>
            <person name="Peng D.H."/>
            <person name="Ahmad S."/>
            <person name="Lan S."/>
            <person name="Zhang J.S."/>
            <person name="Tsai W.C."/>
            <person name="Van de Peer Y."/>
            <person name="Liu Z.J."/>
        </authorList>
    </citation>
    <scope>NUCLEOTIDE SEQUENCE</scope>
    <source>
        <strain evidence="8">CP</strain>
    </source>
</reference>